<feature type="transmembrane region" description="Helical" evidence="6">
    <location>
        <begin position="363"/>
        <end position="382"/>
    </location>
</feature>
<gene>
    <name evidence="9" type="ORF">BCR33DRAFT_722443</name>
</gene>
<feature type="transmembrane region" description="Helical" evidence="6">
    <location>
        <begin position="78"/>
        <end position="100"/>
    </location>
</feature>
<dbReference type="Pfam" id="PF07690">
    <property type="entry name" value="MFS_1"/>
    <property type="match status" value="1"/>
</dbReference>
<keyword evidence="7" id="KW-0732">Signal</keyword>
<dbReference type="PANTHER" id="PTHR23504">
    <property type="entry name" value="MAJOR FACILITATOR SUPERFAMILY DOMAIN-CONTAINING PROTEIN 10"/>
    <property type="match status" value="1"/>
</dbReference>
<feature type="transmembrane region" description="Helical" evidence="6">
    <location>
        <begin position="209"/>
        <end position="231"/>
    </location>
</feature>
<feature type="signal peptide" evidence="7">
    <location>
        <begin position="1"/>
        <end position="20"/>
    </location>
</feature>
<protein>
    <submittedName>
        <fullName evidence="9">MFS general substrate transporter</fullName>
    </submittedName>
</protein>
<evidence type="ECO:0000256" key="7">
    <source>
        <dbReference type="SAM" id="SignalP"/>
    </source>
</evidence>
<keyword evidence="3 6" id="KW-0812">Transmembrane</keyword>
<keyword evidence="4 6" id="KW-1133">Transmembrane helix</keyword>
<feature type="domain" description="Major facilitator superfamily (MFS) profile" evidence="8">
    <location>
        <begin position="4"/>
        <end position="461"/>
    </location>
</feature>
<dbReference type="Proteomes" id="UP000193642">
    <property type="component" value="Unassembled WGS sequence"/>
</dbReference>
<proteinExistence type="predicted"/>
<keyword evidence="2" id="KW-0813">Transport</keyword>
<feature type="transmembrane region" description="Helical" evidence="6">
    <location>
        <begin position="170"/>
        <end position="189"/>
    </location>
</feature>
<evidence type="ECO:0000313" key="9">
    <source>
        <dbReference type="EMBL" id="ORY35969.1"/>
    </source>
</evidence>
<dbReference type="PANTHER" id="PTHR23504:SF15">
    <property type="entry name" value="MAJOR FACILITATOR SUPERFAMILY (MFS) PROFILE DOMAIN-CONTAINING PROTEIN"/>
    <property type="match status" value="1"/>
</dbReference>
<keyword evidence="10" id="KW-1185">Reference proteome</keyword>
<dbReference type="SUPFAM" id="SSF103473">
    <property type="entry name" value="MFS general substrate transporter"/>
    <property type="match status" value="1"/>
</dbReference>
<evidence type="ECO:0000313" key="10">
    <source>
        <dbReference type="Proteomes" id="UP000193642"/>
    </source>
</evidence>
<dbReference type="PROSITE" id="PS50850">
    <property type="entry name" value="MFS"/>
    <property type="match status" value="1"/>
</dbReference>
<keyword evidence="5 6" id="KW-0472">Membrane</keyword>
<reference evidence="9 10" key="1">
    <citation type="submission" date="2016-07" db="EMBL/GenBank/DDBJ databases">
        <title>Pervasive Adenine N6-methylation of Active Genes in Fungi.</title>
        <authorList>
            <consortium name="DOE Joint Genome Institute"/>
            <person name="Mondo S.J."/>
            <person name="Dannebaum R.O."/>
            <person name="Kuo R.C."/>
            <person name="Labutti K."/>
            <person name="Haridas S."/>
            <person name="Kuo A."/>
            <person name="Salamov A."/>
            <person name="Ahrendt S.R."/>
            <person name="Lipzen A."/>
            <person name="Sullivan W."/>
            <person name="Andreopoulos W.B."/>
            <person name="Clum A."/>
            <person name="Lindquist E."/>
            <person name="Daum C."/>
            <person name="Ramamoorthy G.K."/>
            <person name="Gryganskyi A."/>
            <person name="Culley D."/>
            <person name="Magnuson J.K."/>
            <person name="James T.Y."/>
            <person name="O'Malley M.A."/>
            <person name="Stajich J.E."/>
            <person name="Spatafora J.W."/>
            <person name="Visel A."/>
            <person name="Grigoriev I.V."/>
        </authorList>
    </citation>
    <scope>NUCLEOTIDE SEQUENCE [LARGE SCALE GENOMIC DNA]</scope>
    <source>
        <strain evidence="9 10">JEL800</strain>
    </source>
</reference>
<comment type="subcellular location">
    <subcellularLocation>
        <location evidence="1">Membrane</location>
        <topology evidence="1">Multi-pass membrane protein</topology>
    </subcellularLocation>
</comment>
<feature type="transmembrane region" description="Helical" evidence="6">
    <location>
        <begin position="266"/>
        <end position="287"/>
    </location>
</feature>
<feature type="transmembrane region" description="Helical" evidence="6">
    <location>
        <begin position="394"/>
        <end position="417"/>
    </location>
</feature>
<feature type="transmembrane region" description="Helical" evidence="6">
    <location>
        <begin position="338"/>
        <end position="357"/>
    </location>
</feature>
<dbReference type="GO" id="GO:0016020">
    <property type="term" value="C:membrane"/>
    <property type="evidence" value="ECO:0007669"/>
    <property type="project" value="UniProtKB-SubCell"/>
</dbReference>
<dbReference type="EMBL" id="MCGO01000059">
    <property type="protein sequence ID" value="ORY35969.1"/>
    <property type="molecule type" value="Genomic_DNA"/>
</dbReference>
<evidence type="ECO:0000256" key="4">
    <source>
        <dbReference type="ARBA" id="ARBA00022989"/>
    </source>
</evidence>
<feature type="chain" id="PRO_5012350058" evidence="7">
    <location>
        <begin position="21"/>
        <end position="480"/>
    </location>
</feature>
<sequence length="480" mass="51613">MHTTLILLLIIYFLDSLVNPVSDKPRKSIFNDPTVKTCILLLSLVPEAITSAMVRPLVPYMIRTLSLDLPADKLEGQIGARCGLFASAFFMPRLVMNIVWGAASDSMGRKPILLLGLVFGGLTTLALGLNTSSFYDALACRFVAGVFSGNGVVVKGALSEIHQDEKGRSWAFTLYGSIYALSGILGPIIGGVLMEKTRSNPFGISASPYFGICIFGVTLSAMALVMISICFRETKNRRVSVPYVSPKHVARKKEWFLFTAIKSPALIINILLYMLLAFCNMFWGSILPLLFSTPTQFGGLGFSPKDASFVMTIPSISNLLCQTFVCEWIVNKIGAHKSFCLAIAMVIPATFGLGVMGGTIGVFVMPVVVICLAMIGFIDALADLSITIMISESAPANALGSAFGLTSTFSAAVRTLAGPFAGKAWKHASLELHSTSAVFRSVHAAALASVIIAWSSQGLAKNQKVQDRNRRRSSLRGPEM</sequence>
<evidence type="ECO:0000256" key="2">
    <source>
        <dbReference type="ARBA" id="ARBA00022448"/>
    </source>
</evidence>
<evidence type="ECO:0000256" key="1">
    <source>
        <dbReference type="ARBA" id="ARBA00004141"/>
    </source>
</evidence>
<evidence type="ECO:0000256" key="5">
    <source>
        <dbReference type="ARBA" id="ARBA00023136"/>
    </source>
</evidence>
<evidence type="ECO:0000256" key="6">
    <source>
        <dbReference type="SAM" id="Phobius"/>
    </source>
</evidence>
<dbReference type="InterPro" id="IPR011701">
    <property type="entry name" value="MFS"/>
</dbReference>
<feature type="transmembrane region" description="Helical" evidence="6">
    <location>
        <begin position="307"/>
        <end position="326"/>
    </location>
</feature>
<dbReference type="GO" id="GO:0022857">
    <property type="term" value="F:transmembrane transporter activity"/>
    <property type="evidence" value="ECO:0007669"/>
    <property type="project" value="InterPro"/>
</dbReference>
<evidence type="ECO:0000259" key="8">
    <source>
        <dbReference type="PROSITE" id="PS50850"/>
    </source>
</evidence>
<dbReference type="OrthoDB" id="419616at2759"/>
<dbReference type="AlphaFoldDB" id="A0A1Y2BMI6"/>
<dbReference type="InterPro" id="IPR020846">
    <property type="entry name" value="MFS_dom"/>
</dbReference>
<feature type="transmembrane region" description="Helical" evidence="6">
    <location>
        <begin position="112"/>
        <end position="129"/>
    </location>
</feature>
<dbReference type="InterPro" id="IPR036259">
    <property type="entry name" value="MFS_trans_sf"/>
</dbReference>
<feature type="transmembrane region" description="Helical" evidence="6">
    <location>
        <begin position="437"/>
        <end position="460"/>
    </location>
</feature>
<organism evidence="9 10">
    <name type="scientific">Rhizoclosmatium globosum</name>
    <dbReference type="NCBI Taxonomy" id="329046"/>
    <lineage>
        <taxon>Eukaryota</taxon>
        <taxon>Fungi</taxon>
        <taxon>Fungi incertae sedis</taxon>
        <taxon>Chytridiomycota</taxon>
        <taxon>Chytridiomycota incertae sedis</taxon>
        <taxon>Chytridiomycetes</taxon>
        <taxon>Chytridiales</taxon>
        <taxon>Chytriomycetaceae</taxon>
        <taxon>Rhizoclosmatium</taxon>
    </lineage>
</organism>
<evidence type="ECO:0000256" key="3">
    <source>
        <dbReference type="ARBA" id="ARBA00022692"/>
    </source>
</evidence>
<comment type="caution">
    <text evidence="9">The sequence shown here is derived from an EMBL/GenBank/DDBJ whole genome shotgun (WGS) entry which is preliminary data.</text>
</comment>
<accession>A0A1Y2BMI6</accession>
<dbReference type="Gene3D" id="1.20.1250.20">
    <property type="entry name" value="MFS general substrate transporter like domains"/>
    <property type="match status" value="1"/>
</dbReference>
<name>A0A1Y2BMI6_9FUNG</name>